<gene>
    <name evidence="2" type="ORF">MTUNDRAET4_0213</name>
</gene>
<dbReference type="AlphaFoldDB" id="A0A4U8Z802"/>
<name>A0A4U8Z802_METTU</name>
<protein>
    <submittedName>
        <fullName evidence="2">Uncharacterized protein</fullName>
    </submittedName>
</protein>
<dbReference type="Proteomes" id="UP000294360">
    <property type="component" value="Plasmid 3"/>
</dbReference>
<reference evidence="2 3" key="1">
    <citation type="submission" date="2019-03" db="EMBL/GenBank/DDBJ databases">
        <authorList>
            <person name="Kox A.R. M."/>
        </authorList>
    </citation>
    <scope>NUCLEOTIDE SEQUENCE [LARGE SCALE GENOMIC DNA]</scope>
    <source>
        <strain evidence="2">MTUNDRAET4 annotated genome</strain>
        <plasmid evidence="3">3</plasmid>
    </source>
</reference>
<accession>A0A4U8Z802</accession>
<proteinExistence type="predicted"/>
<organism evidence="2 3">
    <name type="scientific">Methylocella tundrae</name>
    <dbReference type="NCBI Taxonomy" id="227605"/>
    <lineage>
        <taxon>Bacteria</taxon>
        <taxon>Pseudomonadati</taxon>
        <taxon>Pseudomonadota</taxon>
        <taxon>Alphaproteobacteria</taxon>
        <taxon>Hyphomicrobiales</taxon>
        <taxon>Beijerinckiaceae</taxon>
        <taxon>Methylocella</taxon>
    </lineage>
</organism>
<evidence type="ECO:0000313" key="2">
    <source>
        <dbReference type="EMBL" id="VFU17723.1"/>
    </source>
</evidence>
<dbReference type="EMBL" id="LR536452">
    <property type="protein sequence ID" value="VFU17723.1"/>
    <property type="molecule type" value="Genomic_DNA"/>
</dbReference>
<evidence type="ECO:0000256" key="1">
    <source>
        <dbReference type="SAM" id="MobiDB-lite"/>
    </source>
</evidence>
<dbReference type="KEGG" id="mtun:MTUNDRAET4_0213.2"/>
<sequence>MGDAVRQRVRLAGTRPRDDQQRTADGAIGASNPMLDGAALFPVQFLQMRRAHQCPAILLLS</sequence>
<keyword evidence="2" id="KW-0614">Plasmid</keyword>
<evidence type="ECO:0000313" key="3">
    <source>
        <dbReference type="Proteomes" id="UP000294360"/>
    </source>
</evidence>
<geneLocation type="plasmid" evidence="2 3">
    <name>3</name>
</geneLocation>
<feature type="region of interest" description="Disordered" evidence="1">
    <location>
        <begin position="1"/>
        <end position="29"/>
    </location>
</feature>